<dbReference type="InterPro" id="IPR007569">
    <property type="entry name" value="DUF559"/>
</dbReference>
<dbReference type="Proteomes" id="UP000323142">
    <property type="component" value="Unassembled WGS sequence"/>
</dbReference>
<feature type="compositionally biased region" description="Low complexity" evidence="1">
    <location>
        <begin position="115"/>
        <end position="130"/>
    </location>
</feature>
<evidence type="ECO:0000259" key="2">
    <source>
        <dbReference type="Pfam" id="PF04480"/>
    </source>
</evidence>
<dbReference type="PANTHER" id="PTHR38590">
    <property type="entry name" value="BLL0828 PROTEIN"/>
    <property type="match status" value="1"/>
</dbReference>
<sequence length="139" mass="15720">MPLFTERSRRLRRDQTDAERRLWYRLADRQLGVHKFVRQMPIARFIADFCCREARLIVELDGSQHADSPRDVERDTALADLGYRVLRFWNGEVFGNMDGVLETILAALAEAPPHPRAAALAPPAGPQAKPSPRMAGRGE</sequence>
<evidence type="ECO:0000313" key="3">
    <source>
        <dbReference type="EMBL" id="KAA2237403.1"/>
    </source>
</evidence>
<dbReference type="GO" id="GO:0004519">
    <property type="term" value="F:endonuclease activity"/>
    <property type="evidence" value="ECO:0007669"/>
    <property type="project" value="UniProtKB-KW"/>
</dbReference>
<dbReference type="SUPFAM" id="SSF52980">
    <property type="entry name" value="Restriction endonuclease-like"/>
    <property type="match status" value="1"/>
</dbReference>
<dbReference type="Pfam" id="PF04480">
    <property type="entry name" value="DUF559"/>
    <property type="match status" value="1"/>
</dbReference>
<dbReference type="AlphaFoldDB" id="A0A5B2VD33"/>
<gene>
    <name evidence="3" type="ORF">F0L46_10410</name>
</gene>
<evidence type="ECO:0000256" key="1">
    <source>
        <dbReference type="SAM" id="MobiDB-lite"/>
    </source>
</evidence>
<dbReference type="Gene3D" id="3.40.960.10">
    <property type="entry name" value="VSR Endonuclease"/>
    <property type="match status" value="1"/>
</dbReference>
<organism evidence="3 4">
    <name type="scientific">Salinarimonas soli</name>
    <dbReference type="NCBI Taxonomy" id="1638099"/>
    <lineage>
        <taxon>Bacteria</taxon>
        <taxon>Pseudomonadati</taxon>
        <taxon>Pseudomonadota</taxon>
        <taxon>Alphaproteobacteria</taxon>
        <taxon>Hyphomicrobiales</taxon>
        <taxon>Salinarimonadaceae</taxon>
        <taxon>Salinarimonas</taxon>
    </lineage>
</organism>
<feature type="domain" description="DUF559" evidence="2">
    <location>
        <begin position="5"/>
        <end position="108"/>
    </location>
</feature>
<keyword evidence="3" id="KW-0378">Hydrolase</keyword>
<reference evidence="3 4" key="1">
    <citation type="submission" date="2019-09" db="EMBL/GenBank/DDBJ databases">
        <title>Salinarimonas rosea gen. nov., sp. nov., a new member of the a-2 subgroup of the Proteobacteria.</title>
        <authorList>
            <person name="Liu J."/>
        </authorList>
    </citation>
    <scope>NUCLEOTIDE SEQUENCE [LARGE SCALE GENOMIC DNA]</scope>
    <source>
        <strain evidence="3 4">BN140002</strain>
    </source>
</reference>
<dbReference type="InterPro" id="IPR047216">
    <property type="entry name" value="Endonuclease_DUF559_bact"/>
</dbReference>
<proteinExistence type="predicted"/>
<dbReference type="InterPro" id="IPR011335">
    <property type="entry name" value="Restrct_endonuc-II-like"/>
</dbReference>
<dbReference type="EMBL" id="VUOA01000019">
    <property type="protein sequence ID" value="KAA2237403.1"/>
    <property type="molecule type" value="Genomic_DNA"/>
</dbReference>
<feature type="region of interest" description="Disordered" evidence="1">
    <location>
        <begin position="115"/>
        <end position="139"/>
    </location>
</feature>
<keyword evidence="3" id="KW-0540">Nuclease</keyword>
<protein>
    <submittedName>
        <fullName evidence="3">Endonuclease domain-containing protein</fullName>
    </submittedName>
</protein>
<name>A0A5B2VD33_9HYPH</name>
<comment type="caution">
    <text evidence="3">The sequence shown here is derived from an EMBL/GenBank/DDBJ whole genome shotgun (WGS) entry which is preliminary data.</text>
</comment>
<evidence type="ECO:0000313" key="4">
    <source>
        <dbReference type="Proteomes" id="UP000323142"/>
    </source>
</evidence>
<dbReference type="OrthoDB" id="9798754at2"/>
<keyword evidence="3" id="KW-0255">Endonuclease</keyword>
<accession>A0A5B2VD33</accession>
<dbReference type="PANTHER" id="PTHR38590:SF1">
    <property type="entry name" value="BLL0828 PROTEIN"/>
    <property type="match status" value="1"/>
</dbReference>
<dbReference type="CDD" id="cd01038">
    <property type="entry name" value="Endonuclease_DUF559"/>
    <property type="match status" value="1"/>
</dbReference>
<keyword evidence="4" id="KW-1185">Reference proteome</keyword>
<reference evidence="3 4" key="2">
    <citation type="submission" date="2019-09" db="EMBL/GenBank/DDBJ databases">
        <authorList>
            <person name="Jin C."/>
        </authorList>
    </citation>
    <scope>NUCLEOTIDE SEQUENCE [LARGE SCALE GENOMIC DNA]</scope>
    <source>
        <strain evidence="3 4">BN140002</strain>
    </source>
</reference>